<gene>
    <name evidence="1" type="ordered locus">bgla_2g11420</name>
</gene>
<dbReference type="RefSeq" id="WP_013689918.1">
    <property type="nucleotide sequence ID" value="NC_015376.1"/>
</dbReference>
<reference evidence="1 2" key="1">
    <citation type="journal article" date="2011" name="J. Bacteriol.">
        <title>Complete genome sequence of Burkholderia gladioli BSR3.</title>
        <authorList>
            <person name="Seo Y.S."/>
            <person name="Lim J."/>
            <person name="Choi B.S."/>
            <person name="Kim H."/>
            <person name="Goo E."/>
            <person name="Lee B."/>
            <person name="Lim J.S."/>
            <person name="Choi I.Y."/>
            <person name="Moon J.S."/>
            <person name="Kim J."/>
            <person name="Hwang I."/>
        </authorList>
    </citation>
    <scope>NUCLEOTIDE SEQUENCE [LARGE SCALE GENOMIC DNA]</scope>
    <source>
        <strain evidence="1 2">BSR3</strain>
    </source>
</reference>
<dbReference type="eggNOG" id="ENOG503312W">
    <property type="taxonomic scope" value="Bacteria"/>
</dbReference>
<evidence type="ECO:0000313" key="1">
    <source>
        <dbReference type="EMBL" id="AEA63591.1"/>
    </source>
</evidence>
<proteinExistence type="predicted"/>
<dbReference type="Proteomes" id="UP000008316">
    <property type="component" value="Chromosome 2"/>
</dbReference>
<sequence>MSVENWKYDDFVVANNGKFSVLDFIHAVFAQAPLPEDIVLCMGRLFSPNMVMHEGVIVVADWFDGAKYKEYRDSGMSPSQVQPWINMVELTDIFKGMSVEGANKLASIIADLWRNKIKRDFPESEAEVMIVLEADLGEVFVTIGEYGLG</sequence>
<evidence type="ECO:0000313" key="2">
    <source>
        <dbReference type="Proteomes" id="UP000008316"/>
    </source>
</evidence>
<organism evidence="1 2">
    <name type="scientific">Burkholderia gladioli (strain BSR3)</name>
    <dbReference type="NCBI Taxonomy" id="999541"/>
    <lineage>
        <taxon>Bacteria</taxon>
        <taxon>Pseudomonadati</taxon>
        <taxon>Pseudomonadota</taxon>
        <taxon>Betaproteobacteria</taxon>
        <taxon>Burkholderiales</taxon>
        <taxon>Burkholderiaceae</taxon>
        <taxon>Burkholderia</taxon>
    </lineage>
</organism>
<accession>F2LLH4</accession>
<dbReference type="EMBL" id="CP002600">
    <property type="protein sequence ID" value="AEA63591.1"/>
    <property type="molecule type" value="Genomic_DNA"/>
</dbReference>
<keyword evidence="2" id="KW-1185">Reference proteome</keyword>
<name>F2LLH4_BURGS</name>
<protein>
    <submittedName>
        <fullName evidence="1">Uncharacterized protein</fullName>
    </submittedName>
</protein>
<dbReference type="KEGG" id="bgd:bgla_2g11420"/>
<dbReference type="HOGENOM" id="CLU_146531_0_0_4"/>
<dbReference type="AlphaFoldDB" id="F2LLH4"/>